<dbReference type="SMART" id="SM00406">
    <property type="entry name" value="IGv"/>
    <property type="match status" value="2"/>
</dbReference>
<dbReference type="PROSITE" id="PS50835">
    <property type="entry name" value="IG_LIKE"/>
    <property type="match status" value="1"/>
</dbReference>
<gene>
    <name evidence="5" type="ORF">UPYG_G00227820</name>
</gene>
<dbReference type="AlphaFoldDB" id="A0ABD0WV36"/>
<evidence type="ECO:0000256" key="3">
    <source>
        <dbReference type="SAM" id="SignalP"/>
    </source>
</evidence>
<dbReference type="PANTHER" id="PTHR23268:SF102">
    <property type="entry name" value="IMMUNOGLOBULIN V-SET DOMAIN-CONTAINING PROTEIN"/>
    <property type="match status" value="1"/>
</dbReference>
<evidence type="ECO:0000256" key="2">
    <source>
        <dbReference type="ARBA" id="ARBA00022859"/>
    </source>
</evidence>
<keyword evidence="1 3" id="KW-0732">Signal</keyword>
<dbReference type="Pfam" id="PF07686">
    <property type="entry name" value="V-set"/>
    <property type="match status" value="1"/>
</dbReference>
<feature type="domain" description="Ig-like" evidence="4">
    <location>
        <begin position="18"/>
        <end position="117"/>
    </location>
</feature>
<evidence type="ECO:0000313" key="6">
    <source>
        <dbReference type="Proteomes" id="UP001557470"/>
    </source>
</evidence>
<accession>A0ABD0WV36</accession>
<dbReference type="Proteomes" id="UP001557470">
    <property type="component" value="Unassembled WGS sequence"/>
</dbReference>
<organism evidence="5 6">
    <name type="scientific">Umbra pygmaea</name>
    <name type="common">Eastern mudminnow</name>
    <dbReference type="NCBI Taxonomy" id="75934"/>
    <lineage>
        <taxon>Eukaryota</taxon>
        <taxon>Metazoa</taxon>
        <taxon>Chordata</taxon>
        <taxon>Craniata</taxon>
        <taxon>Vertebrata</taxon>
        <taxon>Euteleostomi</taxon>
        <taxon>Actinopterygii</taxon>
        <taxon>Neopterygii</taxon>
        <taxon>Teleostei</taxon>
        <taxon>Protacanthopterygii</taxon>
        <taxon>Esociformes</taxon>
        <taxon>Umbridae</taxon>
        <taxon>Umbra</taxon>
    </lineage>
</organism>
<dbReference type="EMBL" id="JAGEUA010000007">
    <property type="protein sequence ID" value="KAL0969476.1"/>
    <property type="molecule type" value="Genomic_DNA"/>
</dbReference>
<name>A0ABD0WV36_UMBPY</name>
<dbReference type="PANTHER" id="PTHR23268">
    <property type="entry name" value="T-CELL RECEPTOR BETA CHAIN"/>
    <property type="match status" value="1"/>
</dbReference>
<evidence type="ECO:0000259" key="4">
    <source>
        <dbReference type="PROSITE" id="PS50835"/>
    </source>
</evidence>
<keyword evidence="6" id="KW-1185">Reference proteome</keyword>
<sequence>MSSTTYRLELFFIIFSCPVMCVKFNQTSSLIKDSGKKVEIHCSHDDSNLLTMLWYQQKQPSPVMALIGYGYSTADPNYEDQFKTRFKMNRDGVMKGSLVVSNITEADSAVYFCAASSTVIWFSYLTTMCFLLIKQSGSEDLVVLQPRNLFTLPGNTSTSPVSLRCSMGPGLSMSSYTMLWYRQVHYGGPVEFLIKEFETTPGRYQVTLDPSENLFTLQVWNI</sequence>
<evidence type="ECO:0000313" key="5">
    <source>
        <dbReference type="EMBL" id="KAL0969476.1"/>
    </source>
</evidence>
<protein>
    <recommendedName>
        <fullName evidence="4">Ig-like domain-containing protein</fullName>
    </recommendedName>
</protein>
<evidence type="ECO:0000256" key="1">
    <source>
        <dbReference type="ARBA" id="ARBA00022729"/>
    </source>
</evidence>
<dbReference type="Gene3D" id="2.60.40.10">
    <property type="entry name" value="Immunoglobulins"/>
    <property type="match status" value="2"/>
</dbReference>
<dbReference type="SMART" id="SM00409">
    <property type="entry name" value="IG"/>
    <property type="match status" value="1"/>
</dbReference>
<dbReference type="InterPro" id="IPR003599">
    <property type="entry name" value="Ig_sub"/>
</dbReference>
<dbReference type="SUPFAM" id="SSF48726">
    <property type="entry name" value="Immunoglobulin"/>
    <property type="match status" value="2"/>
</dbReference>
<comment type="caution">
    <text evidence="5">The sequence shown here is derived from an EMBL/GenBank/DDBJ whole genome shotgun (WGS) entry which is preliminary data.</text>
</comment>
<dbReference type="InterPro" id="IPR036179">
    <property type="entry name" value="Ig-like_dom_sf"/>
</dbReference>
<reference evidence="5 6" key="1">
    <citation type="submission" date="2024-06" db="EMBL/GenBank/DDBJ databases">
        <authorList>
            <person name="Pan Q."/>
            <person name="Wen M."/>
            <person name="Jouanno E."/>
            <person name="Zahm M."/>
            <person name="Klopp C."/>
            <person name="Cabau C."/>
            <person name="Louis A."/>
            <person name="Berthelot C."/>
            <person name="Parey E."/>
            <person name="Roest Crollius H."/>
            <person name="Montfort J."/>
            <person name="Robinson-Rechavi M."/>
            <person name="Bouchez O."/>
            <person name="Lampietro C."/>
            <person name="Lopez Roques C."/>
            <person name="Donnadieu C."/>
            <person name="Postlethwait J."/>
            <person name="Bobe J."/>
            <person name="Verreycken H."/>
            <person name="Guiguen Y."/>
        </authorList>
    </citation>
    <scope>NUCLEOTIDE SEQUENCE [LARGE SCALE GENOMIC DNA]</scope>
    <source>
        <strain evidence="5">Up_M1</strain>
        <tissue evidence="5">Testis</tissue>
    </source>
</reference>
<feature type="chain" id="PRO_5044896726" description="Ig-like domain-containing protein" evidence="3">
    <location>
        <begin position="22"/>
        <end position="222"/>
    </location>
</feature>
<proteinExistence type="predicted"/>
<keyword evidence="2" id="KW-0391">Immunity</keyword>
<dbReference type="GO" id="GO:0002376">
    <property type="term" value="P:immune system process"/>
    <property type="evidence" value="ECO:0007669"/>
    <property type="project" value="UniProtKB-KW"/>
</dbReference>
<dbReference type="InterPro" id="IPR013783">
    <property type="entry name" value="Ig-like_fold"/>
</dbReference>
<dbReference type="InterPro" id="IPR013106">
    <property type="entry name" value="Ig_V-set"/>
</dbReference>
<dbReference type="InterPro" id="IPR007110">
    <property type="entry name" value="Ig-like_dom"/>
</dbReference>
<dbReference type="InterPro" id="IPR050413">
    <property type="entry name" value="TCR_beta_variable"/>
</dbReference>
<feature type="signal peptide" evidence="3">
    <location>
        <begin position="1"/>
        <end position="21"/>
    </location>
</feature>